<dbReference type="CDD" id="cd00118">
    <property type="entry name" value="LysM"/>
    <property type="match status" value="1"/>
</dbReference>
<dbReference type="SUPFAM" id="SSF54106">
    <property type="entry name" value="LysM domain"/>
    <property type="match status" value="1"/>
</dbReference>
<dbReference type="SUPFAM" id="SSF53955">
    <property type="entry name" value="Lysozyme-like"/>
    <property type="match status" value="1"/>
</dbReference>
<dbReference type="Pfam" id="PF13406">
    <property type="entry name" value="SLT_2"/>
    <property type="match status" value="1"/>
</dbReference>
<comment type="caution">
    <text evidence="3">The sequence shown here is derived from an EMBL/GenBank/DDBJ whole genome shotgun (WGS) entry which is preliminary data.</text>
</comment>
<dbReference type="Proteomes" id="UP000321026">
    <property type="component" value="Unassembled WGS sequence"/>
</dbReference>
<evidence type="ECO:0000256" key="1">
    <source>
        <dbReference type="SAM" id="MobiDB-lite"/>
    </source>
</evidence>
<dbReference type="SMART" id="SM00257">
    <property type="entry name" value="LysM"/>
    <property type="match status" value="1"/>
</dbReference>
<dbReference type="CDD" id="cd13399">
    <property type="entry name" value="Slt35-like"/>
    <property type="match status" value="1"/>
</dbReference>
<evidence type="ECO:0000259" key="2">
    <source>
        <dbReference type="PROSITE" id="PS51782"/>
    </source>
</evidence>
<dbReference type="InterPro" id="IPR036779">
    <property type="entry name" value="LysM_dom_sf"/>
</dbReference>
<dbReference type="AlphaFoldDB" id="A0A5C7J5A0"/>
<feature type="domain" description="LysM" evidence="2">
    <location>
        <begin position="63"/>
        <end position="111"/>
    </location>
</feature>
<sequence length="278" mass="29683">MEIIVAGAIFLLTFVPTPHKTEAVNSPSLHEIAKNVEITKSPSKPIETNPTPTTKPTDAPQNITHTVEGGETLDQIAEKYYGSGKYWTSLWNDNPEIKDPRVIISGTVLKIRIDKPENVEELKEELAKIQDEINAPSPTQTPKTEIAGASAQATPAPVIQNPPSSFDDAYRQAGSRFGVPWEILYGLHHMETGGRDGSISSGYGTGAQGPLQFMPGTWASYGIDGNGDGAVDINNAIDAIFGAANFLASHGGVDSGLRAYGGDSEKAKALARSRGWNQ</sequence>
<accession>A0A5C7J5A0</accession>
<dbReference type="GO" id="GO:0008933">
    <property type="term" value="F:peptidoglycan lytic transglycosylase activity"/>
    <property type="evidence" value="ECO:0007669"/>
    <property type="project" value="TreeGrafter"/>
</dbReference>
<dbReference type="PROSITE" id="PS51782">
    <property type="entry name" value="LYSM"/>
    <property type="match status" value="1"/>
</dbReference>
<dbReference type="InterPro" id="IPR031304">
    <property type="entry name" value="SLT_2"/>
</dbReference>
<name>A0A5C7J5A0_9BACT</name>
<dbReference type="Gene3D" id="3.10.350.10">
    <property type="entry name" value="LysM domain"/>
    <property type="match status" value="1"/>
</dbReference>
<proteinExistence type="predicted"/>
<dbReference type="InterPro" id="IPR043426">
    <property type="entry name" value="MltB-like"/>
</dbReference>
<feature type="region of interest" description="Disordered" evidence="1">
    <location>
        <begin position="37"/>
        <end position="61"/>
    </location>
</feature>
<dbReference type="InterPro" id="IPR018392">
    <property type="entry name" value="LysM"/>
</dbReference>
<dbReference type="Gene3D" id="1.10.530.10">
    <property type="match status" value="1"/>
</dbReference>
<dbReference type="GO" id="GO:0009253">
    <property type="term" value="P:peptidoglycan catabolic process"/>
    <property type="evidence" value="ECO:0007669"/>
    <property type="project" value="TreeGrafter"/>
</dbReference>
<evidence type="ECO:0000313" key="4">
    <source>
        <dbReference type="Proteomes" id="UP000321026"/>
    </source>
</evidence>
<dbReference type="EMBL" id="SSDS01000072">
    <property type="protein sequence ID" value="TXG76478.1"/>
    <property type="molecule type" value="Genomic_DNA"/>
</dbReference>
<feature type="compositionally biased region" description="Polar residues" evidence="1">
    <location>
        <begin position="38"/>
        <end position="61"/>
    </location>
</feature>
<reference evidence="3 4" key="1">
    <citation type="submission" date="2018-09" db="EMBL/GenBank/DDBJ databases">
        <title>Metagenome Assembled Genomes from an Advanced Water Purification Facility.</title>
        <authorList>
            <person name="Stamps B.W."/>
            <person name="Spear J.R."/>
        </authorList>
    </citation>
    <scope>NUCLEOTIDE SEQUENCE [LARGE SCALE GENOMIC DNA]</scope>
    <source>
        <strain evidence="3">Bin_63_2</strain>
    </source>
</reference>
<dbReference type="PANTHER" id="PTHR30163">
    <property type="entry name" value="MEMBRANE-BOUND LYTIC MUREIN TRANSGLYCOSYLASE B"/>
    <property type="match status" value="1"/>
</dbReference>
<gene>
    <name evidence="3" type="ORF">E6Q11_04415</name>
</gene>
<dbReference type="Pfam" id="PF01476">
    <property type="entry name" value="LysM"/>
    <property type="match status" value="1"/>
</dbReference>
<protein>
    <submittedName>
        <fullName evidence="3">LysM peptidoglycan-binding domain-containing protein</fullName>
    </submittedName>
</protein>
<evidence type="ECO:0000313" key="3">
    <source>
        <dbReference type="EMBL" id="TXG76478.1"/>
    </source>
</evidence>
<organism evidence="3 4">
    <name type="scientific">Candidatus Dojkabacteria bacterium</name>
    <dbReference type="NCBI Taxonomy" id="2099670"/>
    <lineage>
        <taxon>Bacteria</taxon>
        <taxon>Candidatus Dojkabacteria</taxon>
    </lineage>
</organism>
<dbReference type="PANTHER" id="PTHR30163:SF8">
    <property type="entry name" value="LYTIC MUREIN TRANSGLYCOSYLASE"/>
    <property type="match status" value="1"/>
</dbReference>
<dbReference type="InterPro" id="IPR023346">
    <property type="entry name" value="Lysozyme-like_dom_sf"/>
</dbReference>